<dbReference type="InterPro" id="IPR021857">
    <property type="entry name" value="DUF3467"/>
</dbReference>
<accession>A0AA37I2V6</accession>
<reference evidence="2 3" key="1">
    <citation type="submission" date="2017-08" db="EMBL/GenBank/DDBJ databases">
        <title>Comparative genomics of non-oral Prevotella species.</title>
        <authorList>
            <person name="Accetto T."/>
            <person name="Nograsek B."/>
            <person name="Avgustin G."/>
        </authorList>
    </citation>
    <scope>NUCLEOTIDE SEQUENCE [LARGE SCALE GENOMIC DNA]</scope>
    <source>
        <strain evidence="2 3">TC1-1</strain>
    </source>
</reference>
<dbReference type="Proteomes" id="UP000887043">
    <property type="component" value="Unassembled WGS sequence"/>
</dbReference>
<sequence>MAENSDKENGKAVQIDIKPEVAQGEYSNLVLIAHSSSDFILDFAKILPGMQQPQVKSRVILAPEHAKKLLLALKENIFNYESAYGEINISDQAPRTIAPFNTGGNEA</sequence>
<dbReference type="EMBL" id="BPTR01000001">
    <property type="protein sequence ID" value="GJG28020.1"/>
    <property type="molecule type" value="Genomic_DNA"/>
</dbReference>
<dbReference type="AlphaFoldDB" id="A0AA37I2V6"/>
<reference evidence="1" key="2">
    <citation type="submission" date="2021-08" db="EMBL/GenBank/DDBJ databases">
        <title>Prevotella lacticifex sp. nov., isolated from rumen of cow.</title>
        <authorList>
            <person name="Shinkai T."/>
            <person name="Ikeyama N."/>
            <person name="Kumagai M."/>
            <person name="Ohmori H."/>
            <person name="Sakamoto M."/>
            <person name="Ohkuma M."/>
            <person name="Mitsumori M."/>
        </authorList>
    </citation>
    <scope>NUCLEOTIDE SEQUENCE</scope>
    <source>
        <strain evidence="1">DSM 11371</strain>
    </source>
</reference>
<evidence type="ECO:0000313" key="2">
    <source>
        <dbReference type="EMBL" id="OYP56594.1"/>
    </source>
</evidence>
<protein>
    <submittedName>
        <fullName evidence="2">DUF3467 domain-containing protein</fullName>
    </submittedName>
</protein>
<evidence type="ECO:0000313" key="1">
    <source>
        <dbReference type="EMBL" id="GJG28020.1"/>
    </source>
</evidence>
<evidence type="ECO:0000313" key="3">
    <source>
        <dbReference type="Proteomes" id="UP000216189"/>
    </source>
</evidence>
<name>A0AA37I2V6_SEGBR</name>
<dbReference type="EMBL" id="NPJF01000020">
    <property type="protein sequence ID" value="OYP56594.1"/>
    <property type="molecule type" value="Genomic_DNA"/>
</dbReference>
<dbReference type="RefSeq" id="WP_006283662.1">
    <property type="nucleotide sequence ID" value="NZ_BPTR01000001.1"/>
</dbReference>
<dbReference type="Proteomes" id="UP000216189">
    <property type="component" value="Unassembled WGS sequence"/>
</dbReference>
<dbReference type="Pfam" id="PF11950">
    <property type="entry name" value="DUF3467"/>
    <property type="match status" value="1"/>
</dbReference>
<organism evidence="1 4">
    <name type="scientific">Segatella bryantii</name>
    <name type="common">Prevotella bryantii</name>
    <dbReference type="NCBI Taxonomy" id="77095"/>
    <lineage>
        <taxon>Bacteria</taxon>
        <taxon>Pseudomonadati</taxon>
        <taxon>Bacteroidota</taxon>
        <taxon>Bacteroidia</taxon>
        <taxon>Bacteroidales</taxon>
        <taxon>Prevotellaceae</taxon>
        <taxon>Segatella</taxon>
    </lineage>
</organism>
<dbReference type="GeneID" id="72480838"/>
<gene>
    <name evidence="2" type="ORF">CIK91_02560</name>
    <name evidence="1" type="ORF">PRRU23_17200</name>
</gene>
<proteinExistence type="predicted"/>
<comment type="caution">
    <text evidence="1">The sequence shown here is derived from an EMBL/GenBank/DDBJ whole genome shotgun (WGS) entry which is preliminary data.</text>
</comment>
<keyword evidence="3" id="KW-1185">Reference proteome</keyword>
<evidence type="ECO:0000313" key="4">
    <source>
        <dbReference type="Proteomes" id="UP000887043"/>
    </source>
</evidence>